<dbReference type="AlphaFoldDB" id="A0A6M0IRC3"/>
<evidence type="ECO:0000313" key="2">
    <source>
        <dbReference type="EMBL" id="NEU70879.1"/>
    </source>
</evidence>
<dbReference type="EMBL" id="JAAGNZ010000011">
    <property type="protein sequence ID" value="NEU70879.1"/>
    <property type="molecule type" value="Genomic_DNA"/>
</dbReference>
<protein>
    <submittedName>
        <fullName evidence="2">PorT family protein</fullName>
    </submittedName>
</protein>
<feature type="signal peptide" evidence="1">
    <location>
        <begin position="1"/>
        <end position="21"/>
    </location>
</feature>
<comment type="caution">
    <text evidence="2">The sequence shown here is derived from an EMBL/GenBank/DDBJ whole genome shotgun (WGS) entry which is preliminary data.</text>
</comment>
<dbReference type="SUPFAM" id="SSF56925">
    <property type="entry name" value="OMPA-like"/>
    <property type="match status" value="1"/>
</dbReference>
<evidence type="ECO:0000256" key="1">
    <source>
        <dbReference type="SAM" id="SignalP"/>
    </source>
</evidence>
<keyword evidence="3" id="KW-1185">Reference proteome</keyword>
<organism evidence="2 3">
    <name type="scientific">Spirosoma agri</name>
    <dbReference type="NCBI Taxonomy" id="1987381"/>
    <lineage>
        <taxon>Bacteria</taxon>
        <taxon>Pseudomonadati</taxon>
        <taxon>Bacteroidota</taxon>
        <taxon>Cytophagia</taxon>
        <taxon>Cytophagales</taxon>
        <taxon>Cytophagaceae</taxon>
        <taxon>Spirosoma</taxon>
    </lineage>
</organism>
<accession>A0A6M0IRC3</accession>
<gene>
    <name evidence="2" type="ORF">GK091_28705</name>
</gene>
<proteinExistence type="predicted"/>
<name>A0A6M0IRC3_9BACT</name>
<sequence length="212" mass="23348">MKTVYCKTLALVISIINVSYAQNPVKESYFGIRAGYLKASTDVNNLTKLPYEIRLGGVAPLNSFYGGVFYHHNVSPWLAYRVELNYQQKGIELQNQNGNVVGHQKLHYAGLTPLIGITPLNGLSLFVGPEANVYLGQSVDGANYGPNTTPIELGISSRLSYRYKWIGLEVGHSQALNDYKSVDIAGARSTLRNRAWQAGLLFAPTLLKKKGK</sequence>
<feature type="chain" id="PRO_5026794915" evidence="1">
    <location>
        <begin position="22"/>
        <end position="212"/>
    </location>
</feature>
<dbReference type="Proteomes" id="UP000477386">
    <property type="component" value="Unassembled WGS sequence"/>
</dbReference>
<reference evidence="2 3" key="1">
    <citation type="submission" date="2020-02" db="EMBL/GenBank/DDBJ databases">
        <title>Draft genome sequence of two Spirosoma agri KCTC 52727 and Spirosoma terrae KCTC 52035.</title>
        <authorList>
            <person name="Rojas J."/>
            <person name="Ambika Manirajan B."/>
            <person name="Ratering S."/>
            <person name="Suarez C."/>
            <person name="Schnell S."/>
        </authorList>
    </citation>
    <scope>NUCLEOTIDE SEQUENCE [LARGE SCALE GENOMIC DNA]</scope>
    <source>
        <strain evidence="2 3">KCTC 52727</strain>
    </source>
</reference>
<evidence type="ECO:0000313" key="3">
    <source>
        <dbReference type="Proteomes" id="UP000477386"/>
    </source>
</evidence>
<keyword evidence="1" id="KW-0732">Signal</keyword>
<dbReference type="RefSeq" id="WP_164044193.1">
    <property type="nucleotide sequence ID" value="NZ_JAAGNZ010000011.1"/>
</dbReference>
<dbReference type="InterPro" id="IPR011250">
    <property type="entry name" value="OMP/PagP_B-barrel"/>
</dbReference>